<keyword evidence="1" id="KW-0472">Membrane</keyword>
<reference evidence="3 4" key="1">
    <citation type="journal article" date="2008" name="Nature">
        <title>The Trichoplax genome and the nature of placozoans.</title>
        <authorList>
            <person name="Srivastava M."/>
            <person name="Begovic E."/>
            <person name="Chapman J."/>
            <person name="Putnam N.H."/>
            <person name="Hellsten U."/>
            <person name="Kawashima T."/>
            <person name="Kuo A."/>
            <person name="Mitros T."/>
            <person name="Salamov A."/>
            <person name="Carpenter M.L."/>
            <person name="Signorovitch A.Y."/>
            <person name="Moreno M.A."/>
            <person name="Kamm K."/>
            <person name="Grimwood J."/>
            <person name="Schmutz J."/>
            <person name="Shapiro H."/>
            <person name="Grigoriev I.V."/>
            <person name="Buss L.W."/>
            <person name="Schierwater B."/>
            <person name="Dellaporta S.L."/>
            <person name="Rokhsar D.S."/>
        </authorList>
    </citation>
    <scope>NUCLEOTIDE SEQUENCE [LARGE SCALE GENOMIC DNA]</scope>
    <source>
        <strain evidence="3 4">Grell-BS-1999</strain>
    </source>
</reference>
<evidence type="ECO:0000313" key="3">
    <source>
        <dbReference type="EMBL" id="EDV19566.1"/>
    </source>
</evidence>
<proteinExistence type="predicted"/>
<name>B3SCD2_TRIAD</name>
<feature type="transmembrane region" description="Helical" evidence="1">
    <location>
        <begin position="105"/>
        <end position="128"/>
    </location>
</feature>
<dbReference type="CTD" id="6759149"/>
<organism evidence="3 4">
    <name type="scientific">Trichoplax adhaerens</name>
    <name type="common">Trichoplax reptans</name>
    <dbReference type="NCBI Taxonomy" id="10228"/>
    <lineage>
        <taxon>Eukaryota</taxon>
        <taxon>Metazoa</taxon>
        <taxon>Placozoa</taxon>
        <taxon>Uniplacotomia</taxon>
        <taxon>Trichoplacea</taxon>
        <taxon>Trichoplacidae</taxon>
        <taxon>Trichoplax</taxon>
    </lineage>
</organism>
<dbReference type="EMBL" id="DS985270">
    <property type="protein sequence ID" value="EDV19566.1"/>
    <property type="molecule type" value="Genomic_DNA"/>
</dbReference>
<gene>
    <name evidence="3" type="ORF">TRIADDRAFT_61933</name>
</gene>
<keyword evidence="1" id="KW-0812">Transmembrane</keyword>
<dbReference type="AlphaFoldDB" id="B3SCD2"/>
<keyword evidence="2" id="KW-0732">Signal</keyword>
<dbReference type="RefSeq" id="XP_002117899.1">
    <property type="nucleotide sequence ID" value="XM_002117863.1"/>
</dbReference>
<dbReference type="HOGENOM" id="CLU_1940808_0_0_1"/>
<evidence type="ECO:0000256" key="1">
    <source>
        <dbReference type="SAM" id="Phobius"/>
    </source>
</evidence>
<protein>
    <submittedName>
        <fullName evidence="3">Uncharacterized protein</fullName>
    </submittedName>
</protein>
<feature type="signal peptide" evidence="2">
    <location>
        <begin position="1"/>
        <end position="18"/>
    </location>
</feature>
<evidence type="ECO:0000256" key="2">
    <source>
        <dbReference type="SAM" id="SignalP"/>
    </source>
</evidence>
<dbReference type="InParanoid" id="B3SCD2"/>
<feature type="chain" id="PRO_5002797413" evidence="2">
    <location>
        <begin position="19"/>
        <end position="130"/>
    </location>
</feature>
<keyword evidence="1" id="KW-1133">Transmembrane helix</keyword>
<dbReference type="KEGG" id="tad:TRIADDRAFT_61933"/>
<dbReference type="GeneID" id="6759149"/>
<accession>B3SCD2</accession>
<dbReference type="Proteomes" id="UP000009022">
    <property type="component" value="Unassembled WGS sequence"/>
</dbReference>
<keyword evidence="4" id="KW-1185">Reference proteome</keyword>
<sequence length="130" mass="15190">MNIKIAFIATLFLAFALAEDNELGIVQENEIEEALKDINLDEDLQLLDHEDDEMEDNIERLAAMKKKSKKAWWIFFLIIESLKSILYLGLYIFKLYSGCILINTLFFYFNYATLTRSIYLMECVGITARK</sequence>
<evidence type="ECO:0000313" key="4">
    <source>
        <dbReference type="Proteomes" id="UP000009022"/>
    </source>
</evidence>
<feature type="transmembrane region" description="Helical" evidence="1">
    <location>
        <begin position="71"/>
        <end position="93"/>
    </location>
</feature>